<dbReference type="GO" id="GO:0008410">
    <property type="term" value="F:CoA-transferase activity"/>
    <property type="evidence" value="ECO:0007669"/>
    <property type="project" value="InterPro"/>
</dbReference>
<dbReference type="InterPro" id="IPR037171">
    <property type="entry name" value="NagB/RpiA_transferase-like"/>
</dbReference>
<gene>
    <name evidence="1" type="ORF">AYW79_15050</name>
</gene>
<dbReference type="Gene3D" id="3.40.1080.10">
    <property type="entry name" value="Glutaconate Coenzyme A-transferase"/>
    <property type="match status" value="1"/>
</dbReference>
<reference evidence="1 2" key="1">
    <citation type="submission" date="2016-02" db="EMBL/GenBank/DDBJ databases">
        <title>Draft genome sequence of Acidibacillus ferrooxidans SLC66.</title>
        <authorList>
            <person name="Oliveira G."/>
            <person name="Nancucheo I."/>
            <person name="Dall'Agnol H."/>
            <person name="Johnson B."/>
            <person name="Oliveira R."/>
            <person name="Nunes G.L."/>
            <person name="Tzotzos G."/>
            <person name="Orellana S.C."/>
            <person name="Salim A.C."/>
            <person name="Araujo F.M."/>
        </authorList>
    </citation>
    <scope>NUCLEOTIDE SEQUENCE [LARGE SCALE GENOMIC DNA]</scope>
    <source>
        <strain evidence="1 2">SLC66</strain>
    </source>
</reference>
<dbReference type="AlphaFoldDB" id="A0A853K753"/>
<dbReference type="Proteomes" id="UP000077421">
    <property type="component" value="Unassembled WGS sequence"/>
</dbReference>
<dbReference type="PANTHER" id="PTHR13707">
    <property type="entry name" value="KETOACID-COENZYME A TRANSFERASE"/>
    <property type="match status" value="1"/>
</dbReference>
<comment type="caution">
    <text evidence="1">The sequence shown here is derived from an EMBL/GenBank/DDBJ whole genome shotgun (WGS) entry which is preliminary data.</text>
</comment>
<name>A0A853K753_9BACL</name>
<dbReference type="EMBL" id="LSUQ01000097">
    <property type="protein sequence ID" value="OAG84801.1"/>
    <property type="molecule type" value="Genomic_DNA"/>
</dbReference>
<proteinExistence type="predicted"/>
<evidence type="ECO:0000313" key="1">
    <source>
        <dbReference type="EMBL" id="OAG84801.1"/>
    </source>
</evidence>
<dbReference type="PANTHER" id="PTHR13707:SF57">
    <property type="entry name" value="SUCCINYL-COA:3-KETOACID COENZYME A TRANSFERASE SUBUNIT B-RELATED"/>
    <property type="match status" value="1"/>
</dbReference>
<dbReference type="InterPro" id="IPR004165">
    <property type="entry name" value="CoA_trans_fam_I"/>
</dbReference>
<evidence type="ECO:0000313" key="2">
    <source>
        <dbReference type="Proteomes" id="UP000077421"/>
    </source>
</evidence>
<dbReference type="Pfam" id="PF01144">
    <property type="entry name" value="CoA_trans"/>
    <property type="match status" value="1"/>
</dbReference>
<sequence>MLGVGGAMDLVVGARRVIAAMTHTTPQGSAKLVARCAYPLTAPQCVDTVVTEHAVFRIVKGRMTLVERQASTSLEALYEMTDATFDVHPQCAVAVFPF</sequence>
<dbReference type="SUPFAM" id="SSF100950">
    <property type="entry name" value="NagB/RpiA/CoA transferase-like"/>
    <property type="match status" value="1"/>
</dbReference>
<organism evidence="1 2">
    <name type="scientific">Ferroacidibacillus organovorans</name>
    <dbReference type="NCBI Taxonomy" id="1765683"/>
    <lineage>
        <taxon>Bacteria</taxon>
        <taxon>Bacillati</taxon>
        <taxon>Bacillota</taxon>
        <taxon>Bacilli</taxon>
        <taxon>Bacillales</taxon>
        <taxon>Alicyclobacillaceae</taxon>
        <taxon>Ferroacidibacillus</taxon>
    </lineage>
</organism>
<protein>
    <submittedName>
        <fullName evidence="1">Uncharacterized protein</fullName>
    </submittedName>
</protein>
<accession>A0A853K753</accession>